<feature type="transmembrane region" description="Helical" evidence="7">
    <location>
        <begin position="44"/>
        <end position="62"/>
    </location>
</feature>
<dbReference type="RefSeq" id="WP_081197228.1">
    <property type="nucleotide sequence ID" value="NZ_FOCZ01000010.1"/>
</dbReference>
<evidence type="ECO:0000256" key="3">
    <source>
        <dbReference type="ARBA" id="ARBA00022679"/>
    </source>
</evidence>
<dbReference type="InterPro" id="IPR017473">
    <property type="entry name" value="Undecaprenyl-P_gluc_Ptfrase"/>
</dbReference>
<dbReference type="Pfam" id="PF13727">
    <property type="entry name" value="CoA_binding_3"/>
    <property type="match status" value="1"/>
</dbReference>
<keyword evidence="5 7" id="KW-1133">Transmembrane helix</keyword>
<dbReference type="GO" id="GO:0016020">
    <property type="term" value="C:membrane"/>
    <property type="evidence" value="ECO:0007669"/>
    <property type="project" value="UniProtKB-SubCell"/>
</dbReference>
<organism evidence="9 10">
    <name type="scientific">Niastella yeongjuensis</name>
    <dbReference type="NCBI Taxonomy" id="354355"/>
    <lineage>
        <taxon>Bacteria</taxon>
        <taxon>Pseudomonadati</taxon>
        <taxon>Bacteroidota</taxon>
        <taxon>Chitinophagia</taxon>
        <taxon>Chitinophagales</taxon>
        <taxon>Chitinophagaceae</taxon>
        <taxon>Niastella</taxon>
    </lineage>
</organism>
<dbReference type="PANTHER" id="PTHR30576:SF0">
    <property type="entry name" value="UNDECAPRENYL-PHOSPHATE N-ACETYLGALACTOSAMINYL 1-PHOSPHATE TRANSFERASE-RELATED"/>
    <property type="match status" value="1"/>
</dbReference>
<proteinExistence type="inferred from homology"/>
<dbReference type="PANTHER" id="PTHR30576">
    <property type="entry name" value="COLANIC BIOSYNTHESIS UDP-GLUCOSE LIPID CARRIER TRANSFERASE"/>
    <property type="match status" value="1"/>
</dbReference>
<evidence type="ECO:0000256" key="5">
    <source>
        <dbReference type="ARBA" id="ARBA00022989"/>
    </source>
</evidence>
<keyword evidence="3 9" id="KW-0808">Transferase</keyword>
<comment type="subcellular location">
    <subcellularLocation>
        <location evidence="1">Membrane</location>
        <topology evidence="1">Multi-pass membrane protein</topology>
    </subcellularLocation>
</comment>
<comment type="caution">
    <text evidence="9">The sequence shown here is derived from an EMBL/GenBank/DDBJ whole genome shotgun (WGS) entry which is preliminary data.</text>
</comment>
<evidence type="ECO:0000256" key="2">
    <source>
        <dbReference type="ARBA" id="ARBA00006464"/>
    </source>
</evidence>
<feature type="transmembrane region" description="Helical" evidence="7">
    <location>
        <begin position="12"/>
        <end position="32"/>
    </location>
</feature>
<feature type="transmembrane region" description="Helical" evidence="7">
    <location>
        <begin position="277"/>
        <end position="299"/>
    </location>
</feature>
<dbReference type="NCBIfam" id="TIGR03023">
    <property type="entry name" value="WcaJ_sugtrans"/>
    <property type="match status" value="1"/>
</dbReference>
<accession>A0A1V9FCA8</accession>
<keyword evidence="10" id="KW-1185">Reference proteome</keyword>
<feature type="transmembrane region" description="Helical" evidence="7">
    <location>
        <begin position="108"/>
        <end position="133"/>
    </location>
</feature>
<dbReference type="Gene3D" id="3.40.50.720">
    <property type="entry name" value="NAD(P)-binding Rossmann-like Domain"/>
    <property type="match status" value="1"/>
</dbReference>
<evidence type="ECO:0000259" key="8">
    <source>
        <dbReference type="Pfam" id="PF02397"/>
    </source>
</evidence>
<evidence type="ECO:0000256" key="6">
    <source>
        <dbReference type="ARBA" id="ARBA00023136"/>
    </source>
</evidence>
<keyword evidence="4 7" id="KW-0812">Transmembrane</keyword>
<dbReference type="InterPro" id="IPR017475">
    <property type="entry name" value="EPS_sugar_tfrase"/>
</dbReference>
<evidence type="ECO:0000313" key="10">
    <source>
        <dbReference type="Proteomes" id="UP000192610"/>
    </source>
</evidence>
<dbReference type="Proteomes" id="UP000192610">
    <property type="component" value="Unassembled WGS sequence"/>
</dbReference>
<evidence type="ECO:0000313" key="9">
    <source>
        <dbReference type="EMBL" id="OQP56020.1"/>
    </source>
</evidence>
<gene>
    <name evidence="9" type="ORF">A4H97_20785</name>
</gene>
<dbReference type="GO" id="GO:0016780">
    <property type="term" value="F:phosphotransferase activity, for other substituted phosphate groups"/>
    <property type="evidence" value="ECO:0007669"/>
    <property type="project" value="TreeGrafter"/>
</dbReference>
<dbReference type="AlphaFoldDB" id="A0A1V9FCA8"/>
<feature type="transmembrane region" description="Helical" evidence="7">
    <location>
        <begin position="83"/>
        <end position="102"/>
    </location>
</feature>
<comment type="similarity">
    <text evidence="2">Belongs to the bacterial sugar transferase family.</text>
</comment>
<dbReference type="InterPro" id="IPR003362">
    <property type="entry name" value="Bact_transf"/>
</dbReference>
<protein>
    <submittedName>
        <fullName evidence="9">Undecaprenyl-phosphate glucose phosphotransferase</fullName>
    </submittedName>
</protein>
<feature type="domain" description="Bacterial sugar transferase" evidence="8">
    <location>
        <begin position="272"/>
        <end position="456"/>
    </location>
</feature>
<dbReference type="STRING" id="354355.SAMN05660816_04918"/>
<evidence type="ECO:0000256" key="7">
    <source>
        <dbReference type="SAM" id="Phobius"/>
    </source>
</evidence>
<dbReference type="OrthoDB" id="9808602at2"/>
<dbReference type="NCBIfam" id="TIGR03025">
    <property type="entry name" value="EPS_sugtrans"/>
    <property type="match status" value="1"/>
</dbReference>
<sequence>MNSRFLRHLQLTLLAMDLVAINMVFFIARFFFRREMLIEAYVEYTYFGVYLTVAWLIVAFSNNVYHERNIFTFELFAGRSTRAFLYFLLMICAFLFFSHWFIISRLFIAVIICGTPLLLTCNRFLYLAVYHYFKKKDSFSHKVVVLGYNDLSRRLVDYLEEDGVNKEVVGYCEEVENIHELSRYPILGSINKALDVCKDYGATEIYSTIVPEQNPGIYRLIKKADQNCIRFRIVPDIGALVKRQVYIDYLNEIPVLSLRKEPLDDLGNKIRKRIFDILVSGLVTIFILSWLIPLIGLLIKLESKGPIFFRQQRSGQDNKSFWCFKFRSMQVNDNANTMQATRNDARITKLGQFLRRTSLDEFPQFLNVLMGDMSIVGPRPHMLKHTADYSKIIDEYMIRQFLKPGITGWAQVNGFRGETKTLDQMQKRVEYDLWYMENWSLWLDMKIMFLTVFNTIKGEENAF</sequence>
<evidence type="ECO:0000256" key="4">
    <source>
        <dbReference type="ARBA" id="ARBA00022692"/>
    </source>
</evidence>
<evidence type="ECO:0000256" key="1">
    <source>
        <dbReference type="ARBA" id="ARBA00004141"/>
    </source>
</evidence>
<dbReference type="EMBL" id="LVXG01000002">
    <property type="protein sequence ID" value="OQP56020.1"/>
    <property type="molecule type" value="Genomic_DNA"/>
</dbReference>
<reference evidence="10" key="1">
    <citation type="submission" date="2016-04" db="EMBL/GenBank/DDBJ databases">
        <authorList>
            <person name="Chen L."/>
            <person name="Zhuang W."/>
            <person name="Wang G."/>
        </authorList>
    </citation>
    <scope>NUCLEOTIDE SEQUENCE [LARGE SCALE GENOMIC DNA]</scope>
    <source>
        <strain evidence="10">17621</strain>
    </source>
</reference>
<dbReference type="Pfam" id="PF02397">
    <property type="entry name" value="Bac_transf"/>
    <property type="match status" value="1"/>
</dbReference>
<name>A0A1V9FCA8_9BACT</name>
<keyword evidence="6 7" id="KW-0472">Membrane</keyword>